<name>A0A0P1MS09_9BACT</name>
<evidence type="ECO:0000256" key="6">
    <source>
        <dbReference type="ARBA" id="ARBA00023136"/>
    </source>
</evidence>
<dbReference type="PANTHER" id="PTHR30558:SF3">
    <property type="entry name" value="BIOPOLYMER TRANSPORT PROTEIN EXBD-RELATED"/>
    <property type="match status" value="1"/>
</dbReference>
<evidence type="ECO:0000313" key="10">
    <source>
        <dbReference type="Proteomes" id="UP000199197"/>
    </source>
</evidence>
<dbReference type="AlphaFoldDB" id="A0A0P1MS09"/>
<keyword evidence="5 8" id="KW-1133">Transmembrane helix</keyword>
<comment type="subcellular location">
    <subcellularLocation>
        <location evidence="1">Cell membrane</location>
        <topology evidence="1">Single-pass membrane protein</topology>
    </subcellularLocation>
    <subcellularLocation>
        <location evidence="7">Cell membrane</location>
        <topology evidence="7">Single-pass type II membrane protein</topology>
    </subcellularLocation>
</comment>
<evidence type="ECO:0000256" key="3">
    <source>
        <dbReference type="ARBA" id="ARBA00022475"/>
    </source>
</evidence>
<gene>
    <name evidence="9" type="ORF">JGI23_00522</name>
</gene>
<accession>A0A0P1MS09</accession>
<keyword evidence="7" id="KW-0653">Protein transport</keyword>
<evidence type="ECO:0000256" key="4">
    <source>
        <dbReference type="ARBA" id="ARBA00022692"/>
    </source>
</evidence>
<evidence type="ECO:0000256" key="8">
    <source>
        <dbReference type="SAM" id="Phobius"/>
    </source>
</evidence>
<keyword evidence="10" id="KW-1185">Reference proteome</keyword>
<evidence type="ECO:0000256" key="7">
    <source>
        <dbReference type="RuleBase" id="RU003879"/>
    </source>
</evidence>
<dbReference type="InterPro" id="IPR003400">
    <property type="entry name" value="ExbD"/>
</dbReference>
<dbReference type="GO" id="GO:0022857">
    <property type="term" value="F:transmembrane transporter activity"/>
    <property type="evidence" value="ECO:0007669"/>
    <property type="project" value="InterPro"/>
</dbReference>
<dbReference type="EMBL" id="CZVW01000004">
    <property type="protein sequence ID" value="CUS98636.1"/>
    <property type="molecule type" value="Genomic_DNA"/>
</dbReference>
<dbReference type="GO" id="GO:0005886">
    <property type="term" value="C:plasma membrane"/>
    <property type="evidence" value="ECO:0007669"/>
    <property type="project" value="UniProtKB-SubCell"/>
</dbReference>
<dbReference type="OrthoDB" id="9793581at2"/>
<dbReference type="RefSeq" id="WP_092348039.1">
    <property type="nucleotide sequence ID" value="NZ_CZVW01000004.1"/>
</dbReference>
<protein>
    <submittedName>
        <fullName evidence="9">Biopolymer transport protein ExbD</fullName>
    </submittedName>
</protein>
<evidence type="ECO:0000313" key="9">
    <source>
        <dbReference type="EMBL" id="CUS98636.1"/>
    </source>
</evidence>
<proteinExistence type="inferred from homology"/>
<comment type="similarity">
    <text evidence="2 7">Belongs to the ExbD/TolR family.</text>
</comment>
<dbReference type="Proteomes" id="UP000199197">
    <property type="component" value="Unassembled WGS sequence"/>
</dbReference>
<sequence length="132" mass="15125">MRFETRNKPLTIFTFASLTDIVLLLLIFFLLTSSFITQSGIRIQLPLSETKEQVSDRHIIITLTAEKEIYVFNEKVSKENLSQKLKEISRDEKNKLVVLRADKIVPIQEVIDVMDIAKSSGLTRFVVATQVK</sequence>
<organism evidence="9 10">
    <name type="scientific">Candidatus Chryseopegocella kryptomonas</name>
    <dbReference type="NCBI Taxonomy" id="1633643"/>
    <lineage>
        <taxon>Bacteria</taxon>
        <taxon>Pseudomonadati</taxon>
        <taxon>Candidatus Kryptoniota</taxon>
        <taxon>Candidatus Chryseopegocella</taxon>
    </lineage>
</organism>
<evidence type="ECO:0000256" key="1">
    <source>
        <dbReference type="ARBA" id="ARBA00004162"/>
    </source>
</evidence>
<keyword evidence="4 7" id="KW-0812">Transmembrane</keyword>
<dbReference type="Pfam" id="PF02472">
    <property type="entry name" value="ExbD"/>
    <property type="match status" value="1"/>
</dbReference>
<dbReference type="PANTHER" id="PTHR30558">
    <property type="entry name" value="EXBD MEMBRANE COMPONENT OF PMF-DRIVEN MACROMOLECULE IMPORT SYSTEM"/>
    <property type="match status" value="1"/>
</dbReference>
<feature type="transmembrane region" description="Helical" evidence="8">
    <location>
        <begin position="12"/>
        <end position="36"/>
    </location>
</feature>
<dbReference type="GO" id="GO:0015031">
    <property type="term" value="P:protein transport"/>
    <property type="evidence" value="ECO:0007669"/>
    <property type="project" value="UniProtKB-KW"/>
</dbReference>
<evidence type="ECO:0000256" key="5">
    <source>
        <dbReference type="ARBA" id="ARBA00022989"/>
    </source>
</evidence>
<keyword evidence="6 8" id="KW-0472">Membrane</keyword>
<keyword evidence="3" id="KW-1003">Cell membrane</keyword>
<keyword evidence="7" id="KW-0813">Transport</keyword>
<dbReference type="Gene3D" id="3.30.420.270">
    <property type="match status" value="1"/>
</dbReference>
<evidence type="ECO:0000256" key="2">
    <source>
        <dbReference type="ARBA" id="ARBA00005811"/>
    </source>
</evidence>
<reference evidence="10" key="1">
    <citation type="submission" date="2015-11" db="EMBL/GenBank/DDBJ databases">
        <authorList>
            <person name="Varghese N."/>
        </authorList>
    </citation>
    <scope>NUCLEOTIDE SEQUENCE [LARGE SCALE GENOMIC DNA]</scope>
    <source>
        <strain evidence="10">JGI-23</strain>
    </source>
</reference>